<dbReference type="Proteomes" id="UP000297753">
    <property type="component" value="Unassembled WGS sequence"/>
</dbReference>
<sequence>MKKLILVLLVSFGMVSVAAAHSGGTDANGCHTNSKTGDYHCHNRK</sequence>
<evidence type="ECO:0000313" key="3">
    <source>
        <dbReference type="EMBL" id="TFH89142.1"/>
    </source>
</evidence>
<name>A0A4Y8W7M4_9VIBR</name>
<dbReference type="EMBL" id="SATR01000109">
    <property type="protein sequence ID" value="TFH89142.1"/>
    <property type="molecule type" value="Genomic_DNA"/>
</dbReference>
<reference evidence="2 4" key="1">
    <citation type="submission" date="2019-01" db="EMBL/GenBank/DDBJ databases">
        <title>Vibrio BEI176 sp. nov, a marine bacterium isolated from China: eastern marignal seas.</title>
        <authorList>
            <person name="Li B."/>
        </authorList>
    </citation>
    <scope>NUCLEOTIDE SEQUENCE [LARGE SCALE GENOMIC DNA]</scope>
    <source>
        <strain evidence="2 4">BEI176</strain>
    </source>
</reference>
<dbReference type="EMBL" id="SATR01000219">
    <property type="protein sequence ID" value="TFH88910.1"/>
    <property type="molecule type" value="Genomic_DNA"/>
</dbReference>
<dbReference type="NCBIfam" id="NF033223">
    <property type="entry name" value="YHYH_alt"/>
    <property type="match status" value="1"/>
</dbReference>
<accession>A0A4Y8W7M4</accession>
<keyword evidence="4" id="KW-1185">Reference proteome</keyword>
<gene>
    <name evidence="3" type="ORF">ELS82_23840</name>
    <name evidence="2" type="ORF">ELS82_25255</name>
</gene>
<comment type="caution">
    <text evidence="2">The sequence shown here is derived from an EMBL/GenBank/DDBJ whole genome shotgun (WGS) entry which is preliminary data.</text>
</comment>
<dbReference type="RefSeq" id="WP_134837633.1">
    <property type="nucleotide sequence ID" value="NZ_SATR01000109.1"/>
</dbReference>
<feature type="signal peptide" evidence="1">
    <location>
        <begin position="1"/>
        <end position="19"/>
    </location>
</feature>
<evidence type="ECO:0000256" key="1">
    <source>
        <dbReference type="SAM" id="SignalP"/>
    </source>
</evidence>
<organism evidence="2 4">
    <name type="scientific">Vibrio ouci</name>
    <dbReference type="NCBI Taxonomy" id="2499078"/>
    <lineage>
        <taxon>Bacteria</taxon>
        <taxon>Pseudomonadati</taxon>
        <taxon>Pseudomonadota</taxon>
        <taxon>Gammaproteobacteria</taxon>
        <taxon>Vibrionales</taxon>
        <taxon>Vibrionaceae</taxon>
        <taxon>Vibrio</taxon>
    </lineage>
</organism>
<dbReference type="AlphaFoldDB" id="A0A4Y8W7M4"/>
<feature type="chain" id="PRO_5044616798" evidence="1">
    <location>
        <begin position="20"/>
        <end position="45"/>
    </location>
</feature>
<dbReference type="OrthoDB" id="5366081at2"/>
<protein>
    <submittedName>
        <fullName evidence="2">YHYH domain-containing protein</fullName>
    </submittedName>
</protein>
<proteinExistence type="predicted"/>
<keyword evidence="1" id="KW-0732">Signal</keyword>
<evidence type="ECO:0000313" key="2">
    <source>
        <dbReference type="EMBL" id="TFH88910.1"/>
    </source>
</evidence>
<dbReference type="InterPro" id="IPR047773">
    <property type="entry name" value="YHYH_dom_bact"/>
</dbReference>
<evidence type="ECO:0000313" key="4">
    <source>
        <dbReference type="Proteomes" id="UP000297753"/>
    </source>
</evidence>